<comment type="subunit">
    <text evidence="1">Self-associates. Interacts with SigE. Interacts with SpoIIR.</text>
</comment>
<dbReference type="Proteomes" id="UP001556040">
    <property type="component" value="Unassembled WGS sequence"/>
</dbReference>
<feature type="transmembrane region" description="Helical" evidence="2">
    <location>
        <begin position="6"/>
        <end position="23"/>
    </location>
</feature>
<comment type="function">
    <text evidence="1">Probable aspartic protease that is responsible for the proteolytic cleavage of the RNA polymerase sigma E factor (SigE/spoIIGB) to yield the active peptide in the mother cell during sporulation. Responds to a signal from the forespore that is triggered by the extracellular signal protein SpoIIR.</text>
</comment>
<keyword evidence="1" id="KW-0645">Protease</keyword>
<dbReference type="EC" id="3.4.23.-" evidence="1"/>
<dbReference type="InterPro" id="IPR005081">
    <property type="entry name" value="SpoIIGA"/>
</dbReference>
<evidence type="ECO:0000313" key="4">
    <source>
        <dbReference type="Proteomes" id="UP001556040"/>
    </source>
</evidence>
<accession>A0ABV3Q243</accession>
<name>A0ABV3Q243_9BACL</name>
<keyword evidence="1" id="KW-0749">Sporulation</keyword>
<sequence>MLHVEALWALNSWIDCCVLWVTGRILHQPPRWKRFLLATTLSTFVQVGMIVAVLPPLVETSVTFLLSVCIVMISFSVTGLARLFRSCFVFWACTSLIGGLLYVVQRFLVESPLDNYVNHPLGMLGILSIVLMGAIVCCSRVVESLQMKHLEETFSYEVEIKVNGQAWHGFGYLDSGNHVTDPFSKSPVIFATLNVANELLPQRVYESLHGNEISNWPVNWQKRVRMIPSRSVHVSNKMLIGILCDDVTCSLNGKKYSLKNVPVVFTQESLAFEKNCNCLLHPLQLLPCHQN</sequence>
<dbReference type="PIRSF" id="PIRSF018571">
    <property type="entry name" value="SpoIIGA"/>
    <property type="match status" value="1"/>
</dbReference>
<keyword evidence="1 2" id="KW-0472">Membrane</keyword>
<gene>
    <name evidence="3" type="ORF">AB1471_06175</name>
</gene>
<feature type="transmembrane region" description="Helical" evidence="2">
    <location>
        <begin position="121"/>
        <end position="142"/>
    </location>
</feature>
<protein>
    <recommendedName>
        <fullName evidence="1">Sporulation sigma-E factor-processing peptidase</fullName>
        <ecNumber evidence="1">3.4.23.-</ecNumber>
    </recommendedName>
    <alternativeName>
        <fullName evidence="1">Membrane-associated aspartic protease</fullName>
    </alternativeName>
    <alternativeName>
        <fullName evidence="1">Stage II sporulation protein GA</fullName>
    </alternativeName>
</protein>
<proteinExistence type="inferred from homology"/>
<keyword evidence="1" id="KW-1003">Cell membrane</keyword>
<dbReference type="Pfam" id="PF03419">
    <property type="entry name" value="Peptidase_U4"/>
    <property type="match status" value="1"/>
</dbReference>
<feature type="transmembrane region" description="Helical" evidence="2">
    <location>
        <begin position="88"/>
        <end position="109"/>
    </location>
</feature>
<reference evidence="3 4" key="1">
    <citation type="journal article" date="1979" name="Int. J. Syst. Evol. Microbiol.">
        <title>Bacillus globisporus subsp. marinus subsp. nov.</title>
        <authorList>
            <person name="Liu H."/>
        </authorList>
    </citation>
    <scope>NUCLEOTIDE SEQUENCE [LARGE SCALE GENOMIC DNA]</scope>
    <source>
        <strain evidence="3 4">DSM 1297</strain>
    </source>
</reference>
<keyword evidence="1" id="KW-0064">Aspartyl protease</keyword>
<keyword evidence="2" id="KW-1133">Transmembrane helix</keyword>
<comment type="subcellular location">
    <subcellularLocation>
        <location evidence="1">Cell membrane</location>
    </subcellularLocation>
</comment>
<keyword evidence="2" id="KW-0812">Transmembrane</keyword>
<evidence type="ECO:0000313" key="3">
    <source>
        <dbReference type="EMBL" id="MEW9501387.1"/>
    </source>
</evidence>
<dbReference type="RefSeq" id="WP_367778860.1">
    <property type="nucleotide sequence ID" value="NZ_JBFMIA010000003.1"/>
</dbReference>
<feature type="transmembrane region" description="Helical" evidence="2">
    <location>
        <begin position="61"/>
        <end position="81"/>
    </location>
</feature>
<keyword evidence="1" id="KW-0378">Hydrolase</keyword>
<evidence type="ECO:0000256" key="2">
    <source>
        <dbReference type="SAM" id="Phobius"/>
    </source>
</evidence>
<comment type="similarity">
    <text evidence="1">Belongs to the peptidase U4 family.</text>
</comment>
<organism evidence="3 4">
    <name type="scientific">Jeotgalibacillus marinus</name>
    <dbReference type="NCBI Taxonomy" id="86667"/>
    <lineage>
        <taxon>Bacteria</taxon>
        <taxon>Bacillati</taxon>
        <taxon>Bacillota</taxon>
        <taxon>Bacilli</taxon>
        <taxon>Bacillales</taxon>
        <taxon>Caryophanaceae</taxon>
        <taxon>Jeotgalibacillus</taxon>
    </lineage>
</organism>
<evidence type="ECO:0000256" key="1">
    <source>
        <dbReference type="PIRNR" id="PIRNR018571"/>
    </source>
</evidence>
<feature type="transmembrane region" description="Helical" evidence="2">
    <location>
        <begin position="35"/>
        <end position="55"/>
    </location>
</feature>
<comment type="caution">
    <text evidence="3">The sequence shown here is derived from an EMBL/GenBank/DDBJ whole genome shotgun (WGS) entry which is preliminary data.</text>
</comment>
<dbReference type="EMBL" id="JBFMIA010000003">
    <property type="protein sequence ID" value="MEW9501387.1"/>
    <property type="molecule type" value="Genomic_DNA"/>
</dbReference>
<keyword evidence="4" id="KW-1185">Reference proteome</keyword>